<accession>A0A839ELM0</accession>
<organism evidence="1 2">
    <name type="scientific">Phyllobacterium myrsinacearum</name>
    <dbReference type="NCBI Taxonomy" id="28101"/>
    <lineage>
        <taxon>Bacteria</taxon>
        <taxon>Pseudomonadati</taxon>
        <taxon>Pseudomonadota</taxon>
        <taxon>Alphaproteobacteria</taxon>
        <taxon>Hyphomicrobiales</taxon>
        <taxon>Phyllobacteriaceae</taxon>
        <taxon>Phyllobacterium</taxon>
    </lineage>
</organism>
<gene>
    <name evidence="1" type="ORF">FHW16_003481</name>
</gene>
<dbReference type="Gene3D" id="3.40.50.1240">
    <property type="entry name" value="Phosphoglycerate mutase-like"/>
    <property type="match status" value="1"/>
</dbReference>
<dbReference type="EC" id="3.1.3.-" evidence="1"/>
<dbReference type="AlphaFoldDB" id="A0A839ELM0"/>
<name>A0A839ELM0_9HYPH</name>
<keyword evidence="1" id="KW-0378">Hydrolase</keyword>
<dbReference type="InterPro" id="IPR013078">
    <property type="entry name" value="His_Pase_superF_clade-1"/>
</dbReference>
<dbReference type="RefSeq" id="WP_182550404.1">
    <property type="nucleotide sequence ID" value="NZ_JACGXN010000005.1"/>
</dbReference>
<protein>
    <submittedName>
        <fullName evidence="1">Phosphohistidine phosphatase</fullName>
        <ecNumber evidence="1">3.1.3.-</ecNumber>
    </submittedName>
</protein>
<dbReference type="Pfam" id="PF00300">
    <property type="entry name" value="His_Phos_1"/>
    <property type="match status" value="1"/>
</dbReference>
<dbReference type="SMART" id="SM00855">
    <property type="entry name" value="PGAM"/>
    <property type="match status" value="1"/>
</dbReference>
<evidence type="ECO:0000313" key="1">
    <source>
        <dbReference type="EMBL" id="MBA8879762.1"/>
    </source>
</evidence>
<comment type="caution">
    <text evidence="1">The sequence shown here is derived from an EMBL/GenBank/DDBJ whole genome shotgun (WGS) entry which is preliminary data.</text>
</comment>
<reference evidence="1 2" key="1">
    <citation type="submission" date="2020-07" db="EMBL/GenBank/DDBJ databases">
        <title>Genomic Encyclopedia of Type Strains, Phase IV (KMG-V): Genome sequencing to study the core and pangenomes of soil and plant-associated prokaryotes.</title>
        <authorList>
            <person name="Whitman W."/>
        </authorList>
    </citation>
    <scope>NUCLEOTIDE SEQUENCE [LARGE SCALE GENOMIC DNA]</scope>
    <source>
        <strain evidence="1 2">AN3</strain>
    </source>
</reference>
<sequence length="172" mass="19471">MLRLMFLRHAKSDWPDDIDDHERPLAERGRQASPLMARYMAKEGLLPDLVLVSTARRTMETWELVRPAFGYEIGWREEPRIYEAPARVIVDIVRSTSPAFKTLLVIGHNPGLHDAALKITGTGTESDLDRLGQKYPTAGLVVIDFKIRSWSELSEQSGQLERFVTPKTINAS</sequence>
<evidence type="ECO:0000313" key="2">
    <source>
        <dbReference type="Proteomes" id="UP000549052"/>
    </source>
</evidence>
<dbReference type="InterPro" id="IPR029033">
    <property type="entry name" value="His_PPase_superfam"/>
</dbReference>
<dbReference type="EMBL" id="JACGXN010000005">
    <property type="protein sequence ID" value="MBA8879762.1"/>
    <property type="molecule type" value="Genomic_DNA"/>
</dbReference>
<dbReference type="Proteomes" id="UP000549052">
    <property type="component" value="Unassembled WGS sequence"/>
</dbReference>
<dbReference type="SUPFAM" id="SSF53254">
    <property type="entry name" value="Phosphoglycerate mutase-like"/>
    <property type="match status" value="1"/>
</dbReference>
<dbReference type="PANTHER" id="PTHR47623:SF1">
    <property type="entry name" value="OS09G0287300 PROTEIN"/>
    <property type="match status" value="1"/>
</dbReference>
<dbReference type="CDD" id="cd07067">
    <property type="entry name" value="HP_PGM_like"/>
    <property type="match status" value="1"/>
</dbReference>
<proteinExistence type="predicted"/>
<keyword evidence="2" id="KW-1185">Reference proteome</keyword>
<dbReference type="PANTHER" id="PTHR47623">
    <property type="entry name" value="OS09G0287300 PROTEIN"/>
    <property type="match status" value="1"/>
</dbReference>
<dbReference type="GO" id="GO:0016787">
    <property type="term" value="F:hydrolase activity"/>
    <property type="evidence" value="ECO:0007669"/>
    <property type="project" value="UniProtKB-KW"/>
</dbReference>